<dbReference type="EMBL" id="RBNH01000008">
    <property type="protein sequence ID" value="RKO23808.1"/>
    <property type="molecule type" value="Genomic_DNA"/>
</dbReference>
<gene>
    <name evidence="2" type="ORF">D7Z96_10390</name>
</gene>
<evidence type="ECO:0000259" key="1">
    <source>
        <dbReference type="Pfam" id="PF12802"/>
    </source>
</evidence>
<accession>A0A3B0FVX0</accession>
<dbReference type="CDD" id="cd00090">
    <property type="entry name" value="HTH_ARSR"/>
    <property type="match status" value="1"/>
</dbReference>
<sequence>MAPQDFESGTSSVPADETRWTFLTNHAHVLLAIARDPQIRIRDVAARVGVTERAAQKITADLVEAGYLTRTREGRRNSYTVATGRPFRHPLDAGHKVDELLAVLLPESSPESSTEDTTGD</sequence>
<dbReference type="InterPro" id="IPR011991">
    <property type="entry name" value="ArsR-like_HTH"/>
</dbReference>
<dbReference type="SUPFAM" id="SSF46785">
    <property type="entry name" value="Winged helix' DNA-binding domain"/>
    <property type="match status" value="1"/>
</dbReference>
<name>A0A3B0FVX0_PSEPS</name>
<dbReference type="Proteomes" id="UP000273159">
    <property type="component" value="Unassembled WGS sequence"/>
</dbReference>
<reference evidence="3" key="2">
    <citation type="submission" date="2018-10" db="EMBL/GenBank/DDBJ databases">
        <authorList>
            <person name="Wang Y."/>
            <person name="Wang J."/>
            <person name="Yang X."/>
            <person name="Wang Z."/>
            <person name="Huang Y."/>
        </authorList>
    </citation>
    <scope>NUCLEOTIDE SEQUENCE [LARGE SCALE GENOMIC DNA]</scope>
    <source>
        <strain evidence="3">J015</strain>
    </source>
</reference>
<dbReference type="RefSeq" id="WP_120692449.1">
    <property type="nucleotide sequence ID" value="NZ_RBNH01000008.1"/>
</dbReference>
<dbReference type="GO" id="GO:0003700">
    <property type="term" value="F:DNA-binding transcription factor activity"/>
    <property type="evidence" value="ECO:0007669"/>
    <property type="project" value="InterPro"/>
</dbReference>
<reference evidence="2 3" key="1">
    <citation type="submission" date="2018-10" db="EMBL/GenBank/DDBJ databases">
        <title>Genome-guide identification and characterization of bacteria that degrade polycyclic aromatic hydrocarbons and resist hexavalent chromium simultaneously.</title>
        <authorList>
            <person name="Feng H."/>
        </authorList>
    </citation>
    <scope>NUCLEOTIDE SEQUENCE [LARGE SCALE GENOMIC DNA]</scope>
    <source>
        <strain evidence="2 3">J015</strain>
    </source>
</reference>
<dbReference type="Pfam" id="PF12802">
    <property type="entry name" value="MarR_2"/>
    <property type="match status" value="1"/>
</dbReference>
<organism evidence="2 3">
    <name type="scientific">Pseudarthrobacter phenanthrenivorans</name>
    <name type="common">Arthrobacter phenanthrenivorans</name>
    <dbReference type="NCBI Taxonomy" id="361575"/>
    <lineage>
        <taxon>Bacteria</taxon>
        <taxon>Bacillati</taxon>
        <taxon>Actinomycetota</taxon>
        <taxon>Actinomycetes</taxon>
        <taxon>Micrococcales</taxon>
        <taxon>Micrococcaceae</taxon>
        <taxon>Pseudarthrobacter</taxon>
    </lineage>
</organism>
<protein>
    <submittedName>
        <fullName evidence="2">MarR family transcriptional regulator</fullName>
    </submittedName>
</protein>
<dbReference type="InterPro" id="IPR036390">
    <property type="entry name" value="WH_DNA-bd_sf"/>
</dbReference>
<dbReference type="InterPro" id="IPR036388">
    <property type="entry name" value="WH-like_DNA-bd_sf"/>
</dbReference>
<dbReference type="InterPro" id="IPR000835">
    <property type="entry name" value="HTH_MarR-typ"/>
</dbReference>
<proteinExistence type="predicted"/>
<feature type="domain" description="HTH marR-type" evidence="1">
    <location>
        <begin position="25"/>
        <end position="74"/>
    </location>
</feature>
<comment type="caution">
    <text evidence="2">The sequence shown here is derived from an EMBL/GenBank/DDBJ whole genome shotgun (WGS) entry which is preliminary data.</text>
</comment>
<dbReference type="Gene3D" id="1.10.10.10">
    <property type="entry name" value="Winged helix-like DNA-binding domain superfamily/Winged helix DNA-binding domain"/>
    <property type="match status" value="1"/>
</dbReference>
<evidence type="ECO:0000313" key="3">
    <source>
        <dbReference type="Proteomes" id="UP000273159"/>
    </source>
</evidence>
<dbReference type="AlphaFoldDB" id="A0A3B0FVX0"/>
<evidence type="ECO:0000313" key="2">
    <source>
        <dbReference type="EMBL" id="RKO23808.1"/>
    </source>
</evidence>